<feature type="region of interest" description="Disordered" evidence="1">
    <location>
        <begin position="725"/>
        <end position="772"/>
    </location>
</feature>
<dbReference type="EMBL" id="SIDB01000001">
    <property type="protein sequence ID" value="KAI3438633.1"/>
    <property type="molecule type" value="Genomic_DNA"/>
</dbReference>
<proteinExistence type="predicted"/>
<dbReference type="InterPro" id="IPR036397">
    <property type="entry name" value="RNaseH_sf"/>
</dbReference>
<evidence type="ECO:0000313" key="3">
    <source>
        <dbReference type="EMBL" id="KAI3438633.1"/>
    </source>
</evidence>
<dbReference type="GO" id="GO:0071040">
    <property type="term" value="P:nuclear polyadenylation-dependent antisense transcript catabolic process"/>
    <property type="evidence" value="ECO:0007669"/>
    <property type="project" value="TreeGrafter"/>
</dbReference>
<dbReference type="GO" id="GO:0000175">
    <property type="term" value="F:3'-5'-RNA exonuclease activity"/>
    <property type="evidence" value="ECO:0007669"/>
    <property type="project" value="InterPro"/>
</dbReference>
<dbReference type="Pfam" id="PF01612">
    <property type="entry name" value="DNA_pol_A_exo1"/>
    <property type="match status" value="1"/>
</dbReference>
<feature type="domain" description="3'-5' exonuclease" evidence="2">
    <location>
        <begin position="188"/>
        <end position="359"/>
    </location>
</feature>
<dbReference type="GO" id="GO:0000176">
    <property type="term" value="C:nuclear exosome (RNase complex)"/>
    <property type="evidence" value="ECO:0007669"/>
    <property type="project" value="TreeGrafter"/>
</dbReference>
<dbReference type="GO" id="GO:0000467">
    <property type="term" value="P:exonucleolytic trimming to generate mature 3'-end of 5.8S rRNA from tricistronic rRNA transcript (SSU-rRNA, 5.8S rRNA, LSU-rRNA)"/>
    <property type="evidence" value="ECO:0007669"/>
    <property type="project" value="InterPro"/>
</dbReference>
<dbReference type="InterPro" id="IPR010997">
    <property type="entry name" value="HRDC-like_sf"/>
</dbReference>
<dbReference type="InterPro" id="IPR012337">
    <property type="entry name" value="RNaseH-like_sf"/>
</dbReference>
<protein>
    <recommendedName>
        <fullName evidence="2">3'-5' exonuclease domain-containing protein</fullName>
    </recommendedName>
</protein>
<dbReference type="AlphaFoldDB" id="A0A9D4TZK1"/>
<gene>
    <name evidence="3" type="ORF">D9Q98_001055</name>
</gene>
<reference evidence="3" key="2">
    <citation type="submission" date="2020-11" db="EMBL/GenBank/DDBJ databases">
        <authorList>
            <person name="Cecchin M."/>
            <person name="Marcolungo L."/>
            <person name="Rossato M."/>
            <person name="Girolomoni L."/>
            <person name="Cosentino E."/>
            <person name="Cuine S."/>
            <person name="Li-Beisson Y."/>
            <person name="Delledonne M."/>
            <person name="Ballottari M."/>
        </authorList>
    </citation>
    <scope>NUCLEOTIDE SEQUENCE</scope>
    <source>
        <strain evidence="3">211/11P</strain>
        <tissue evidence="3">Whole cell</tissue>
    </source>
</reference>
<dbReference type="GO" id="GO:0071036">
    <property type="term" value="P:nuclear polyadenylation-dependent snoRNA catabolic process"/>
    <property type="evidence" value="ECO:0007669"/>
    <property type="project" value="TreeGrafter"/>
</dbReference>
<feature type="compositionally biased region" description="Low complexity" evidence="1">
    <location>
        <begin position="735"/>
        <end position="747"/>
    </location>
</feature>
<feature type="region of interest" description="Disordered" evidence="1">
    <location>
        <begin position="366"/>
        <end position="387"/>
    </location>
</feature>
<reference evidence="3" key="1">
    <citation type="journal article" date="2019" name="Plant J.">
        <title>Chlorella vulgaris genome assembly and annotation reveals the molecular basis for metabolic acclimation to high light conditions.</title>
        <authorList>
            <person name="Cecchin M."/>
            <person name="Marcolungo L."/>
            <person name="Rossato M."/>
            <person name="Girolomoni L."/>
            <person name="Cosentino E."/>
            <person name="Cuine S."/>
            <person name="Li-Beisson Y."/>
            <person name="Delledonne M."/>
            <person name="Ballottari M."/>
        </authorList>
    </citation>
    <scope>NUCLEOTIDE SEQUENCE</scope>
    <source>
        <strain evidence="3">211/11P</strain>
    </source>
</reference>
<dbReference type="GO" id="GO:0071038">
    <property type="term" value="P:TRAMP-dependent tRNA surveillance pathway"/>
    <property type="evidence" value="ECO:0007669"/>
    <property type="project" value="TreeGrafter"/>
</dbReference>
<evidence type="ECO:0000256" key="1">
    <source>
        <dbReference type="SAM" id="MobiDB-lite"/>
    </source>
</evidence>
<accession>A0A9D4TZK1</accession>
<organism evidence="3 4">
    <name type="scientific">Chlorella vulgaris</name>
    <name type="common">Green alga</name>
    <dbReference type="NCBI Taxonomy" id="3077"/>
    <lineage>
        <taxon>Eukaryota</taxon>
        <taxon>Viridiplantae</taxon>
        <taxon>Chlorophyta</taxon>
        <taxon>core chlorophytes</taxon>
        <taxon>Trebouxiophyceae</taxon>
        <taxon>Chlorellales</taxon>
        <taxon>Chlorellaceae</taxon>
        <taxon>Chlorella clade</taxon>
        <taxon>Chlorella</taxon>
    </lineage>
</organism>
<dbReference type="GO" id="GO:0071044">
    <property type="term" value="P:histone mRNA catabolic process"/>
    <property type="evidence" value="ECO:0007669"/>
    <property type="project" value="TreeGrafter"/>
</dbReference>
<comment type="caution">
    <text evidence="3">The sequence shown here is derived from an EMBL/GenBank/DDBJ whole genome shotgun (WGS) entry which is preliminary data.</text>
</comment>
<dbReference type="GO" id="GO:0071037">
    <property type="term" value="P:nuclear polyadenylation-dependent snRNA catabolic process"/>
    <property type="evidence" value="ECO:0007669"/>
    <property type="project" value="TreeGrafter"/>
</dbReference>
<dbReference type="GO" id="GO:0005730">
    <property type="term" value="C:nucleolus"/>
    <property type="evidence" value="ECO:0007669"/>
    <property type="project" value="TreeGrafter"/>
</dbReference>
<sequence>MVEDQMQLTQRAHAAARGWLSASNIAGGCPGQAAVLDAPHASSAAAQVKGRGLAAAMVQTRGRLQREALLAATLQEGSHDASDAEATSSCQSSGQADGRLLLDLLSQPAAEGSGAGFDGCNPFEHAAAELAALDAKLASVQGSTASSRDDAVNEGAAAVACELHASSSEGSKDEELAAIRDRYHRVLQGERLRVQQLTAAVRELSQCERIALDVENHGLHSYAGTTCLLQLSTGTHEYLVDALALSRHDIHRLLAPVFSNPRICKVVHGGGSDVLWLQRDFNLFIVNLFDTEKACQVLGWQQRSLGYLLHRFCGIQANKSLGQLADWRVRPLPAELLDYARMDVRHLLFLADCLRHQLVAVEAMHAPSTDTQQQKQPQGQGQEQEHSLLQRALHRSQAVAMARYQPTPPATAVNAAATGLLRRAAAAALEQHSRLTAEQVQELETVADCIHALAGWRDSAARAADEGLQCLLPDASLLCLAQAAAASVDPSDSNLFGRYQGLDAQQLLELLPPAAVGVDLPSCGCFPSCLKQQARQVAALLSDAASGQRPWVNADVQQLLSEARGGGGGSAKSARMRDPAARKRFVERFAAKTAVYEGCRMYSRDGELLCHTDRKKLEWYVMKGLAVKVCDEPLAVRLTFQHQTSDQQQGISEFYTSQKANMCVACGETGHYLRYRVVPACYRKALPERLKSHRSHDVLLLCVGCHALAASAAEKLKRQLAEELGVPLAPPPPGRQQQQQQQQQRQQAAGEGAAMDVHAEHTSEAEGSSLDLSGHNVRRSALALQRYGYQIPEDRRRRLVSHVKSFLGTQLAPPGAGETQMLSEAELYGGLLAGLGPRTRRRMLRRWLQQGRTLPAVLAAEASAAAAAAGESPEADEGQKEVLQAGQAAGAQSAGTAASGDEADVVGRAVGLTEQSSSGHAWHGQHVVCQLSAGGGDEALLQLCCRFRQCFVAALQPQFLQPGWAVKHLGKRQFGIHSVYHA</sequence>
<dbReference type="GO" id="GO:0071039">
    <property type="term" value="P:nuclear polyadenylation-dependent CUT catabolic process"/>
    <property type="evidence" value="ECO:0007669"/>
    <property type="project" value="TreeGrafter"/>
</dbReference>
<dbReference type="InterPro" id="IPR002562">
    <property type="entry name" value="3'-5'_exonuclease_dom"/>
</dbReference>
<dbReference type="GO" id="GO:0071051">
    <property type="term" value="P:poly(A)-dependent snoRNA 3'-end processing"/>
    <property type="evidence" value="ECO:0007669"/>
    <property type="project" value="TreeGrafter"/>
</dbReference>
<feature type="compositionally biased region" description="Low complexity" evidence="1">
    <location>
        <begin position="372"/>
        <end position="382"/>
    </location>
</feature>
<feature type="compositionally biased region" description="Low complexity" evidence="1">
    <location>
        <begin position="884"/>
        <end position="900"/>
    </location>
</feature>
<dbReference type="SUPFAM" id="SSF53098">
    <property type="entry name" value="Ribonuclease H-like"/>
    <property type="match status" value="1"/>
</dbReference>
<dbReference type="OrthoDB" id="2250022at2759"/>
<dbReference type="GO" id="GO:0000166">
    <property type="term" value="F:nucleotide binding"/>
    <property type="evidence" value="ECO:0007669"/>
    <property type="project" value="InterPro"/>
</dbReference>
<dbReference type="GO" id="GO:0071035">
    <property type="term" value="P:nuclear polyadenylation-dependent rRNA catabolic process"/>
    <property type="evidence" value="ECO:0007669"/>
    <property type="project" value="TreeGrafter"/>
</dbReference>
<dbReference type="SMART" id="SM00474">
    <property type="entry name" value="35EXOc"/>
    <property type="match status" value="1"/>
</dbReference>
<name>A0A9D4TZK1_CHLVU</name>
<dbReference type="Gene3D" id="1.10.150.80">
    <property type="entry name" value="HRDC domain"/>
    <property type="match status" value="1"/>
</dbReference>
<dbReference type="Gene3D" id="3.30.420.10">
    <property type="entry name" value="Ribonuclease H-like superfamily/Ribonuclease H"/>
    <property type="match status" value="1"/>
</dbReference>
<dbReference type="Proteomes" id="UP001055712">
    <property type="component" value="Unassembled WGS sequence"/>
</dbReference>
<evidence type="ECO:0000259" key="2">
    <source>
        <dbReference type="SMART" id="SM00474"/>
    </source>
</evidence>
<feature type="region of interest" description="Disordered" evidence="1">
    <location>
        <begin position="868"/>
        <end position="900"/>
    </location>
</feature>
<dbReference type="SUPFAM" id="SSF47819">
    <property type="entry name" value="HRDC-like"/>
    <property type="match status" value="1"/>
</dbReference>
<evidence type="ECO:0000313" key="4">
    <source>
        <dbReference type="Proteomes" id="UP001055712"/>
    </source>
</evidence>
<dbReference type="InterPro" id="IPR044876">
    <property type="entry name" value="HRDC_dom_sf"/>
</dbReference>
<dbReference type="InterPro" id="IPR045092">
    <property type="entry name" value="Rrp6-like"/>
</dbReference>
<keyword evidence="4" id="KW-1185">Reference proteome</keyword>
<dbReference type="PANTHER" id="PTHR12124:SF47">
    <property type="entry name" value="EXOSOME COMPONENT 10"/>
    <property type="match status" value="1"/>
</dbReference>
<dbReference type="GO" id="GO:0003727">
    <property type="term" value="F:single-stranded RNA binding"/>
    <property type="evidence" value="ECO:0007669"/>
    <property type="project" value="TreeGrafter"/>
</dbReference>
<dbReference type="PANTHER" id="PTHR12124">
    <property type="entry name" value="POLYMYOSITIS/SCLERODERMA AUTOANTIGEN-RELATED"/>
    <property type="match status" value="1"/>
</dbReference>